<evidence type="ECO:0000259" key="22">
    <source>
        <dbReference type="PROSITE" id="PS51278"/>
    </source>
</evidence>
<comment type="similarity">
    <text evidence="4">Belongs to the glutamate synthase family.</text>
</comment>
<dbReference type="Proteomes" id="UP000885779">
    <property type="component" value="Unassembled WGS sequence"/>
</dbReference>
<keyword evidence="11" id="KW-0315">Glutamine amidotransferase</keyword>
<evidence type="ECO:0000256" key="15">
    <source>
        <dbReference type="ARBA" id="ARBA00023164"/>
    </source>
</evidence>
<keyword evidence="10" id="KW-0274">FAD</keyword>
<keyword evidence="7" id="KW-0285">Flavoprotein</keyword>
<evidence type="ECO:0000256" key="12">
    <source>
        <dbReference type="ARBA" id="ARBA00023002"/>
    </source>
</evidence>
<dbReference type="Gene3D" id="2.160.20.60">
    <property type="entry name" value="Glutamate synthase, alpha subunit, C-terminal domain"/>
    <property type="match status" value="1"/>
</dbReference>
<dbReference type="EC" id="1.4.1.13" evidence="5"/>
<feature type="region of interest" description="Disordered" evidence="21">
    <location>
        <begin position="898"/>
        <end position="917"/>
    </location>
</feature>
<dbReference type="FunFam" id="3.60.20.10:FF:000001">
    <property type="entry name" value="Glutamate synthase, large subunit"/>
    <property type="match status" value="1"/>
</dbReference>
<keyword evidence="6" id="KW-0028">Amino-acid biosynthesis</keyword>
<dbReference type="PROSITE" id="PS51278">
    <property type="entry name" value="GATASE_TYPE_2"/>
    <property type="match status" value="1"/>
</dbReference>
<dbReference type="Pfam" id="PF04898">
    <property type="entry name" value="Glu_syn_central"/>
    <property type="match status" value="1"/>
</dbReference>
<evidence type="ECO:0000256" key="1">
    <source>
        <dbReference type="ARBA" id="ARBA00001917"/>
    </source>
</evidence>
<keyword evidence="8" id="KW-0288">FMN</keyword>
<dbReference type="GO" id="GO:0019676">
    <property type="term" value="P:ammonia assimilation cycle"/>
    <property type="evidence" value="ECO:0007669"/>
    <property type="project" value="TreeGrafter"/>
</dbReference>
<evidence type="ECO:0000256" key="11">
    <source>
        <dbReference type="ARBA" id="ARBA00022962"/>
    </source>
</evidence>
<evidence type="ECO:0000313" key="23">
    <source>
        <dbReference type="EMBL" id="HGY54105.1"/>
    </source>
</evidence>
<dbReference type="Pfam" id="PF01645">
    <property type="entry name" value="Glu_synthase"/>
    <property type="match status" value="1"/>
</dbReference>
<evidence type="ECO:0000256" key="14">
    <source>
        <dbReference type="ARBA" id="ARBA00023014"/>
    </source>
</evidence>
<dbReference type="FunFam" id="3.20.20.70:FF:000031">
    <property type="entry name" value="Glutamate synthase 1 [NADH]"/>
    <property type="match status" value="1"/>
</dbReference>
<comment type="pathway">
    <text evidence="17">Amino-acid biosynthesis; L-glutamate biosynthesis via GLT pathway; L-glutamate from 2-oxoglutarate and L-glutamine (NADP(+) route): step 1/1.</text>
</comment>
<keyword evidence="15" id="KW-0314">Glutamate biosynthesis</keyword>
<dbReference type="CDD" id="cd02808">
    <property type="entry name" value="GltS_FMN"/>
    <property type="match status" value="1"/>
</dbReference>
<evidence type="ECO:0000256" key="20">
    <source>
        <dbReference type="ARBA" id="ARBA00079921"/>
    </source>
</evidence>
<dbReference type="PANTHER" id="PTHR11938">
    <property type="entry name" value="FAD NADPH DEHYDROGENASE/OXIDOREDUCTASE"/>
    <property type="match status" value="1"/>
</dbReference>
<dbReference type="InterPro" id="IPR017932">
    <property type="entry name" value="GATase_2_dom"/>
</dbReference>
<organism evidence="23">
    <name type="scientific">Caldithrix abyssi</name>
    <dbReference type="NCBI Taxonomy" id="187145"/>
    <lineage>
        <taxon>Bacteria</taxon>
        <taxon>Pseudomonadati</taxon>
        <taxon>Calditrichota</taxon>
        <taxon>Calditrichia</taxon>
        <taxon>Calditrichales</taxon>
        <taxon>Calditrichaceae</taxon>
        <taxon>Caldithrix</taxon>
    </lineage>
</organism>
<dbReference type="InterPro" id="IPR002932">
    <property type="entry name" value="Glu_synthdom"/>
</dbReference>
<dbReference type="InterPro" id="IPR006982">
    <property type="entry name" value="Glu_synth_centr_N"/>
</dbReference>
<accession>A0A7V4TXH5</accession>
<proteinExistence type="inferred from homology"/>
<evidence type="ECO:0000256" key="13">
    <source>
        <dbReference type="ARBA" id="ARBA00023004"/>
    </source>
</evidence>
<dbReference type="FunFam" id="2.160.20.60:FF:000001">
    <property type="entry name" value="Glutamate synthase, large subunit"/>
    <property type="match status" value="1"/>
</dbReference>
<dbReference type="Pfam" id="PF00310">
    <property type="entry name" value="GATase_2"/>
    <property type="match status" value="1"/>
</dbReference>
<dbReference type="InterPro" id="IPR002489">
    <property type="entry name" value="Glu_synth_asu_C"/>
</dbReference>
<evidence type="ECO:0000256" key="2">
    <source>
        <dbReference type="ARBA" id="ARBA00001927"/>
    </source>
</evidence>
<gene>
    <name evidence="23" type="primary">gltB</name>
    <name evidence="23" type="ORF">ENK44_00245</name>
</gene>
<dbReference type="EMBL" id="DRQG01000003">
    <property type="protein sequence ID" value="HGY54105.1"/>
    <property type="molecule type" value="Genomic_DNA"/>
</dbReference>
<dbReference type="GO" id="GO:0046872">
    <property type="term" value="F:metal ion binding"/>
    <property type="evidence" value="ECO:0007669"/>
    <property type="project" value="UniProtKB-KW"/>
</dbReference>
<dbReference type="Gene3D" id="3.20.20.70">
    <property type="entry name" value="Aldolase class I"/>
    <property type="match status" value="2"/>
</dbReference>
<evidence type="ECO:0000256" key="3">
    <source>
        <dbReference type="ARBA" id="ARBA00001974"/>
    </source>
</evidence>
<comment type="caution">
    <text evidence="23">The sequence shown here is derived from an EMBL/GenBank/DDBJ whole genome shotgun (WGS) entry which is preliminary data.</text>
</comment>
<dbReference type="GO" id="GO:0006537">
    <property type="term" value="P:glutamate biosynthetic process"/>
    <property type="evidence" value="ECO:0007669"/>
    <property type="project" value="UniProtKB-KW"/>
</dbReference>
<evidence type="ECO:0000256" key="19">
    <source>
        <dbReference type="ARBA" id="ARBA00072108"/>
    </source>
</evidence>
<dbReference type="Pfam" id="PF01493">
    <property type="entry name" value="GXGXG"/>
    <property type="match status" value="1"/>
</dbReference>
<sequence>MRPARQGLYEPRYEHDACGIGFIVDMDGKKSHSIIRDGLTILQNLKHRGAVGGDQKTGDGAGMLLQIPDRFFRKVLSFELPEEGAYGLGFLFMPADAHDLEAAKKMVEDVLQREKASLLGWRKVPVYADNLGTMALESMPAFYQIFVNVEDMEPQARERKLFILRKSLENAAREKGWKSDDFYISSLSSRTVIYKGMFVAEQLAEFYKDFSDEDFESALAMVHQRYSTNTFPSWSLAQPFRFLAHNGEINTLRGNINKMTALNYTLESPLFGKEIKKIFPIIDKSASDSAIFDNVFELLTMSGRSMEHVMMMMAPEAFGYSYHISQDKRAFYEYHMALMDPWDGPASFTFCDGSRIGAYLDRNGLRPSRYIVTKSRKVILASETGVLDIDPADVREKGKLGPGKMFVVDTQEGRIIRDNEIKARVTRWKPYRRWLEENKIELTGLFQAPGKVQPDKEILKQRQQIFGYSQEDIKNIILPMVLNKQEPVGSMGNDAPLAVLSERPRLLYDYFRQTFAQVTNPPIDPYRENLVMSLSSFVGRERNLLEETPLHCRQLKLTNPILTNDDIERLIHSEIKDFKVCRIDMCFEARENALENGLSKLCINAEKKVDEGFAMVILSDRSVSEERAPLPALLAVSAVHHHLVRRFKRHLAALILETGEAREVHHFAALISYGASGVNPYLVFDSITDLIDRGYISRTIPQSVTILNYITAVNKGLLKVMSKMGISTLRGYRHAQTFEILGLDRNFVQRYFAGTRSSIGGIGLREIEHESLQRHKRIFNGRRSAETALPSDGQYAYRRAGEKHLFSPAAIVYLQQAVRHNDYALFKKYSAEITDTQKNLCTLRGLFKIKNGHPVPLQEVESEEEIIKRFVSSAMSFGSISKEAHETLALAMNRLGAQSNSGEGGEEAERYKPLPNGDSLNSKVKQVASARFGVSSVYLVQAEELQIKMAQGAKPGEGGQLPGFKVNEIIAKVRHSTPGVMLISPPPHHDIYSIEDLSQLIYDLKRANPKARVSVKLVAEVGVGTVAAGVAKAQADTVLISGSDGGTGAAPLSSIKHTGSAWEIGLAETQQTLLLNGLRDQIRIQVDGQLKTGRDVVIAALLGAEEFGFGTAALVSLGCIMMRKCRLNTCPVGVATQDPRLRQRFNGKAEHVINFMRFIAREVREYMAQLGFRTFNEMVGHSDLLNVNTSLEHYKAKNLDFSAIFYFPENIKDKPRYCTKTAADKLMPASDDGAWVGKCRQAIKNGKKIKLDEKIRNHYRAAGAELSYEVSRRYGFKGLAEDTIHIHFSGSAGQSFGAFLAKGITLELEGDANDYLGKGLSGGKIIVYPPKESSFLPQKNIISGNVNLFGATSGEAYINGRAGERFAVRNSGAVAVVEGVGDHGCEYMTGGRVIVLGKTGVNFAAGMSGGIAYVLDENQLFDTHCNLEMVDIEPVREEKDIRFLQKFIKRHYKYTASPLAHDILKNWTDMLPYFVRVMPIDYRRALQRIEEQKYKEAGVVGMTEEVYD</sequence>
<keyword evidence="16" id="KW-0003">3Fe-4S</keyword>
<dbReference type="NCBIfam" id="NF008730">
    <property type="entry name" value="PRK11750.1"/>
    <property type="match status" value="1"/>
</dbReference>
<dbReference type="CDD" id="cd00713">
    <property type="entry name" value="GltS"/>
    <property type="match status" value="1"/>
</dbReference>
<evidence type="ECO:0000256" key="5">
    <source>
        <dbReference type="ARBA" id="ARBA00012079"/>
    </source>
</evidence>
<comment type="cofactor">
    <cofactor evidence="3">
        <name>FAD</name>
        <dbReference type="ChEBI" id="CHEBI:57692"/>
    </cofactor>
</comment>
<comment type="catalytic activity">
    <reaction evidence="18">
        <text>2 L-glutamate + NADP(+) = L-glutamine + 2-oxoglutarate + NADPH + H(+)</text>
        <dbReference type="Rhea" id="RHEA:15501"/>
        <dbReference type="ChEBI" id="CHEBI:15378"/>
        <dbReference type="ChEBI" id="CHEBI:16810"/>
        <dbReference type="ChEBI" id="CHEBI:29985"/>
        <dbReference type="ChEBI" id="CHEBI:57783"/>
        <dbReference type="ChEBI" id="CHEBI:58349"/>
        <dbReference type="ChEBI" id="CHEBI:58359"/>
        <dbReference type="EC" id="1.4.1.13"/>
    </reaction>
</comment>
<dbReference type="InterPro" id="IPR050711">
    <property type="entry name" value="ET-N_metabolism_enzyme"/>
</dbReference>
<dbReference type="InterPro" id="IPR036485">
    <property type="entry name" value="Glu_synth_asu_C_sf"/>
</dbReference>
<evidence type="ECO:0000256" key="7">
    <source>
        <dbReference type="ARBA" id="ARBA00022630"/>
    </source>
</evidence>
<name>A0A7V4TXH5_CALAY</name>
<evidence type="ECO:0000256" key="4">
    <source>
        <dbReference type="ARBA" id="ARBA00009716"/>
    </source>
</evidence>
<feature type="domain" description="Glutamine amidotransferase type-2" evidence="22">
    <location>
        <begin position="18"/>
        <end position="411"/>
    </location>
</feature>
<dbReference type="CDD" id="cd00982">
    <property type="entry name" value="gltB_C"/>
    <property type="match status" value="1"/>
</dbReference>
<dbReference type="GO" id="GO:0004355">
    <property type="term" value="F:glutamate synthase (NADPH) activity"/>
    <property type="evidence" value="ECO:0007669"/>
    <property type="project" value="UniProtKB-EC"/>
</dbReference>
<evidence type="ECO:0000256" key="8">
    <source>
        <dbReference type="ARBA" id="ARBA00022643"/>
    </source>
</evidence>
<protein>
    <recommendedName>
        <fullName evidence="19">Glutamate synthase [NADPH] large chain</fullName>
        <ecNumber evidence="5">1.4.1.13</ecNumber>
    </recommendedName>
    <alternativeName>
        <fullName evidence="20">Glutamate synthase subunit alpha</fullName>
    </alternativeName>
</protein>
<reference evidence="23" key="1">
    <citation type="journal article" date="2020" name="mSystems">
        <title>Genome- and Community-Level Interaction Insights into Carbon Utilization and Element Cycling Functions of Hydrothermarchaeota in Hydrothermal Sediment.</title>
        <authorList>
            <person name="Zhou Z."/>
            <person name="Liu Y."/>
            <person name="Xu W."/>
            <person name="Pan J."/>
            <person name="Luo Z.H."/>
            <person name="Li M."/>
        </authorList>
    </citation>
    <scope>NUCLEOTIDE SEQUENCE [LARGE SCALE GENOMIC DNA]</scope>
    <source>
        <strain evidence="23">HyVt-577</strain>
    </source>
</reference>
<keyword evidence="9" id="KW-0479">Metal-binding</keyword>
<keyword evidence="14" id="KW-0411">Iron-sulfur</keyword>
<comment type="cofactor">
    <cofactor evidence="1">
        <name>FMN</name>
        <dbReference type="ChEBI" id="CHEBI:58210"/>
    </cofactor>
</comment>
<evidence type="ECO:0000256" key="6">
    <source>
        <dbReference type="ARBA" id="ARBA00022605"/>
    </source>
</evidence>
<dbReference type="SUPFAM" id="SSF69336">
    <property type="entry name" value="Alpha subunit of glutamate synthase, C-terminal domain"/>
    <property type="match status" value="1"/>
</dbReference>
<evidence type="ECO:0000256" key="18">
    <source>
        <dbReference type="ARBA" id="ARBA00048151"/>
    </source>
</evidence>
<dbReference type="InterPro" id="IPR029055">
    <property type="entry name" value="Ntn_hydrolases_N"/>
</dbReference>
<evidence type="ECO:0000256" key="16">
    <source>
        <dbReference type="ARBA" id="ARBA00023291"/>
    </source>
</evidence>
<keyword evidence="13" id="KW-0408">Iron</keyword>
<comment type="cofactor">
    <cofactor evidence="2">
        <name>[3Fe-4S] cluster</name>
        <dbReference type="ChEBI" id="CHEBI:21137"/>
    </cofactor>
</comment>
<dbReference type="SUPFAM" id="SSF56235">
    <property type="entry name" value="N-terminal nucleophile aminohydrolases (Ntn hydrolases)"/>
    <property type="match status" value="1"/>
</dbReference>
<dbReference type="InterPro" id="IPR013785">
    <property type="entry name" value="Aldolase_TIM"/>
</dbReference>
<dbReference type="SUPFAM" id="SSF51395">
    <property type="entry name" value="FMN-linked oxidoreductases"/>
    <property type="match status" value="1"/>
</dbReference>
<evidence type="ECO:0000256" key="21">
    <source>
        <dbReference type="SAM" id="MobiDB-lite"/>
    </source>
</evidence>
<keyword evidence="12 23" id="KW-0560">Oxidoreductase</keyword>
<evidence type="ECO:0000256" key="17">
    <source>
        <dbReference type="ARBA" id="ARBA00037898"/>
    </source>
</evidence>
<dbReference type="PANTHER" id="PTHR11938:SF133">
    <property type="entry name" value="GLUTAMATE SYNTHASE (NADH)"/>
    <property type="match status" value="1"/>
</dbReference>
<evidence type="ECO:0000256" key="10">
    <source>
        <dbReference type="ARBA" id="ARBA00022827"/>
    </source>
</evidence>
<dbReference type="Gene3D" id="3.60.20.10">
    <property type="entry name" value="Glutamine Phosphoribosylpyrophosphate, subunit 1, domain 1"/>
    <property type="match status" value="1"/>
</dbReference>
<dbReference type="GO" id="GO:0051538">
    <property type="term" value="F:3 iron, 4 sulfur cluster binding"/>
    <property type="evidence" value="ECO:0007669"/>
    <property type="project" value="UniProtKB-KW"/>
</dbReference>
<evidence type="ECO:0000256" key="9">
    <source>
        <dbReference type="ARBA" id="ARBA00022723"/>
    </source>
</evidence>